<accession>A0ABQ4TK60</accession>
<dbReference type="NCBIfam" id="TIGR03055">
    <property type="entry name" value="photo_alph_chp2"/>
    <property type="match status" value="1"/>
</dbReference>
<feature type="transmembrane region" description="Helical" evidence="1">
    <location>
        <begin position="135"/>
        <end position="155"/>
    </location>
</feature>
<keyword evidence="3" id="KW-1185">Reference proteome</keyword>
<dbReference type="InterPro" id="IPR017496">
    <property type="entry name" value="Photo_alph_chp2"/>
</dbReference>
<dbReference type="Proteomes" id="UP001055101">
    <property type="component" value="Unassembled WGS sequence"/>
</dbReference>
<reference evidence="2" key="2">
    <citation type="submission" date="2021-08" db="EMBL/GenBank/DDBJ databases">
        <authorList>
            <person name="Tani A."/>
            <person name="Ola A."/>
            <person name="Ogura Y."/>
            <person name="Katsura K."/>
            <person name="Hayashi T."/>
        </authorList>
    </citation>
    <scope>NUCLEOTIDE SEQUENCE</scope>
    <source>
        <strain evidence="2">DSM 23674</strain>
    </source>
</reference>
<comment type="caution">
    <text evidence="2">The sequence shown here is derived from an EMBL/GenBank/DDBJ whole genome shotgun (WGS) entry which is preliminary data.</text>
</comment>
<keyword evidence="1" id="KW-0812">Transmembrane</keyword>
<evidence type="ECO:0008006" key="4">
    <source>
        <dbReference type="Google" id="ProtNLM"/>
    </source>
</evidence>
<sequence>MSAYATPALYAVLLWWFSTGVILLLDHLPRKTHKWSMAGGTLVLFAALWAIGSTASDATETGVYTAFTAAVLVWGWQEMSYYMGFVSGPRPVACPPHLRGVDKFFAALATSLWHEFAIVLGGLAILVLTWGQPNHFALCTYATLVLMNASARLNMFLGVRNLNAEFLPAHLGYLAGFLTKKPMNLLFPFSVSLGTIAVALMGRALLAEGIATYEVVGFTLLASLTALAVLEHWFLMLPLPSAALWQWSLPGNRVAPAAIETKDSAAAPRD</sequence>
<dbReference type="Pfam" id="PF12291">
    <property type="entry name" value="DUF3623"/>
    <property type="match status" value="1"/>
</dbReference>
<gene>
    <name evidence="2" type="ORF">EKPJFOCH_1127</name>
</gene>
<evidence type="ECO:0000313" key="3">
    <source>
        <dbReference type="Proteomes" id="UP001055101"/>
    </source>
</evidence>
<name>A0ABQ4TK60_9HYPH</name>
<feature type="transmembrane region" description="Helical" evidence="1">
    <location>
        <begin position="104"/>
        <end position="129"/>
    </location>
</feature>
<evidence type="ECO:0000313" key="2">
    <source>
        <dbReference type="EMBL" id="GJE54649.1"/>
    </source>
</evidence>
<evidence type="ECO:0000256" key="1">
    <source>
        <dbReference type="SAM" id="Phobius"/>
    </source>
</evidence>
<reference evidence="2" key="1">
    <citation type="journal article" date="2021" name="Front. Microbiol.">
        <title>Comprehensive Comparative Genomics and Phenotyping of Methylobacterium Species.</title>
        <authorList>
            <person name="Alessa O."/>
            <person name="Ogura Y."/>
            <person name="Fujitani Y."/>
            <person name="Takami H."/>
            <person name="Hayashi T."/>
            <person name="Sahin N."/>
            <person name="Tani A."/>
        </authorList>
    </citation>
    <scope>NUCLEOTIDE SEQUENCE</scope>
    <source>
        <strain evidence="2">DSM 23674</strain>
    </source>
</reference>
<dbReference type="RefSeq" id="WP_147820462.1">
    <property type="nucleotide sequence ID" value="NZ_BPRA01000005.1"/>
</dbReference>
<feature type="transmembrane region" description="Helical" evidence="1">
    <location>
        <begin position="37"/>
        <end position="56"/>
    </location>
</feature>
<feature type="transmembrane region" description="Helical" evidence="1">
    <location>
        <begin position="62"/>
        <end position="83"/>
    </location>
</feature>
<feature type="transmembrane region" description="Helical" evidence="1">
    <location>
        <begin position="213"/>
        <end position="235"/>
    </location>
</feature>
<feature type="transmembrane region" description="Helical" evidence="1">
    <location>
        <begin position="6"/>
        <end position="25"/>
    </location>
</feature>
<keyword evidence="1" id="KW-1133">Transmembrane helix</keyword>
<organism evidence="2 3">
    <name type="scientific">Methylobacterium thuringiense</name>
    <dbReference type="NCBI Taxonomy" id="1003091"/>
    <lineage>
        <taxon>Bacteria</taxon>
        <taxon>Pseudomonadati</taxon>
        <taxon>Pseudomonadota</taxon>
        <taxon>Alphaproteobacteria</taxon>
        <taxon>Hyphomicrobiales</taxon>
        <taxon>Methylobacteriaceae</taxon>
        <taxon>Methylobacterium</taxon>
    </lineage>
</organism>
<dbReference type="EMBL" id="BPRA01000005">
    <property type="protein sequence ID" value="GJE54649.1"/>
    <property type="molecule type" value="Genomic_DNA"/>
</dbReference>
<protein>
    <recommendedName>
        <fullName evidence="4">Photosynthetic complex assembly protein 2</fullName>
    </recommendedName>
</protein>
<feature type="transmembrane region" description="Helical" evidence="1">
    <location>
        <begin position="185"/>
        <end position="206"/>
    </location>
</feature>
<keyword evidence="1" id="KW-0472">Membrane</keyword>
<proteinExistence type="predicted"/>